<evidence type="ECO:0000313" key="3">
    <source>
        <dbReference type="Proteomes" id="UP000008311"/>
    </source>
</evidence>
<dbReference type="EMBL" id="EQ975886">
    <property type="protein sequence ID" value="EEF27060.1"/>
    <property type="molecule type" value="Genomic_DNA"/>
</dbReference>
<feature type="compositionally biased region" description="Basic residues" evidence="1">
    <location>
        <begin position="346"/>
        <end position="372"/>
    </location>
</feature>
<protein>
    <submittedName>
        <fullName evidence="2">Uncharacterized protein</fullName>
    </submittedName>
</protein>
<dbReference type="Proteomes" id="UP000008311">
    <property type="component" value="Unassembled WGS sequence"/>
</dbReference>
<evidence type="ECO:0000313" key="2">
    <source>
        <dbReference type="EMBL" id="EEF27060.1"/>
    </source>
</evidence>
<dbReference type="InParanoid" id="B9TAQ3"/>
<organism evidence="2 3">
    <name type="scientific">Ricinus communis</name>
    <name type="common">Castor bean</name>
    <dbReference type="NCBI Taxonomy" id="3988"/>
    <lineage>
        <taxon>Eukaryota</taxon>
        <taxon>Viridiplantae</taxon>
        <taxon>Streptophyta</taxon>
        <taxon>Embryophyta</taxon>
        <taxon>Tracheophyta</taxon>
        <taxon>Spermatophyta</taxon>
        <taxon>Magnoliopsida</taxon>
        <taxon>eudicotyledons</taxon>
        <taxon>Gunneridae</taxon>
        <taxon>Pentapetalae</taxon>
        <taxon>rosids</taxon>
        <taxon>fabids</taxon>
        <taxon>Malpighiales</taxon>
        <taxon>Euphorbiaceae</taxon>
        <taxon>Acalyphoideae</taxon>
        <taxon>Acalypheae</taxon>
        <taxon>Ricinus</taxon>
    </lineage>
</organism>
<evidence type="ECO:0000256" key="1">
    <source>
        <dbReference type="SAM" id="MobiDB-lite"/>
    </source>
</evidence>
<feature type="compositionally biased region" description="Basic and acidic residues" evidence="1">
    <location>
        <begin position="452"/>
        <end position="472"/>
    </location>
</feature>
<gene>
    <name evidence="2" type="ORF">RCOM_0129140</name>
</gene>
<reference evidence="3" key="1">
    <citation type="journal article" date="2010" name="Nat. Biotechnol.">
        <title>Draft genome sequence of the oilseed species Ricinus communis.</title>
        <authorList>
            <person name="Chan A.P."/>
            <person name="Crabtree J."/>
            <person name="Zhao Q."/>
            <person name="Lorenzi H."/>
            <person name="Orvis J."/>
            <person name="Puiu D."/>
            <person name="Melake-Berhan A."/>
            <person name="Jones K.M."/>
            <person name="Redman J."/>
            <person name="Chen G."/>
            <person name="Cahoon E.B."/>
            <person name="Gedil M."/>
            <person name="Stanke M."/>
            <person name="Haas B.J."/>
            <person name="Wortman J.R."/>
            <person name="Fraser-Liggett C.M."/>
            <person name="Ravel J."/>
            <person name="Rabinowicz P.D."/>
        </authorList>
    </citation>
    <scope>NUCLEOTIDE SEQUENCE [LARGE SCALE GENOMIC DNA]</scope>
    <source>
        <strain evidence="3">cv. Hale</strain>
    </source>
</reference>
<feature type="region of interest" description="Disordered" evidence="1">
    <location>
        <begin position="1"/>
        <end position="72"/>
    </location>
</feature>
<keyword evidence="3" id="KW-1185">Reference proteome</keyword>
<name>B9TAQ3_RICCO</name>
<feature type="region of interest" description="Disordered" evidence="1">
    <location>
        <begin position="330"/>
        <end position="396"/>
    </location>
</feature>
<accession>B9TAQ3</accession>
<feature type="region of interest" description="Disordered" evidence="1">
    <location>
        <begin position="447"/>
        <end position="481"/>
    </location>
</feature>
<proteinExistence type="predicted"/>
<sequence length="647" mass="70702">MPISAVSDHAAGPAHLRGPVAARDARPDGHPGRRRLPAVPAVLAADGRPARPQPAPARHAGQRCDGRAEPRQRTVRVVAGVAQRALAVCRAVHAGDRLCRGRQCGTDLPDVPRGPRWPHRCAVEAGRDGIRVAPARSRHRGPARAGTGRARRDPVQRGRLFRLAVEPAPDPHARAATAAAAVARATRRGRRIEIRVEPARAAAAGVDVGLLAPAVLWLHGAVRAVRHARAGYVAGPDGHLADAGRRRCLAQLSVIETADAPLRLRRRHRHGPVRLVPRLHADADDPARPAGQPRRHRGRLCRRRVLPRLRRHLVLPALSRAAPARHARCAAGPDDVDDALHDGGRGAHRRGRCRCAGRAARRARRPHGRRGGRPSTDAHHPVRHASPPDPSLNSAWQQRPDLPALLHAARIVGRLPAETEEEVRAHGPLDGAARVLRHHEALQRHVARGFRRRQEQRRAERDEGRVDGDGARGRQRHAQGALRPHAGIGQALLAEEHVARVDVEEFLAPLRMRGDPRLDALRRGLARFQFALVDQPAADRLVRMAVLLGAARVFELFARLQQRLVADDAQAPHFLHLVVGVRDHPVARDQLGRDGARVPDRDGVGEHVLRPLRVGLLRQVLGPDGDLEIVGGHWCSLLDWQKAAWPT</sequence>
<feature type="compositionally biased region" description="Basic and acidic residues" evidence="1">
    <location>
        <begin position="62"/>
        <end position="72"/>
    </location>
</feature>
<dbReference type="AlphaFoldDB" id="B9TAQ3"/>